<dbReference type="EMBL" id="BARW01030722">
    <property type="protein sequence ID" value="GAJ09025.1"/>
    <property type="molecule type" value="Genomic_DNA"/>
</dbReference>
<feature type="non-terminal residue" evidence="1">
    <location>
        <position position="1"/>
    </location>
</feature>
<evidence type="ECO:0000313" key="1">
    <source>
        <dbReference type="EMBL" id="GAJ09025.1"/>
    </source>
</evidence>
<dbReference type="AlphaFoldDB" id="X1VLA9"/>
<reference evidence="1" key="1">
    <citation type="journal article" date="2014" name="Front. Microbiol.">
        <title>High frequency of phylogenetically diverse reductive dehalogenase-homologous genes in deep subseafloor sedimentary metagenomes.</title>
        <authorList>
            <person name="Kawai M."/>
            <person name="Futagami T."/>
            <person name="Toyoda A."/>
            <person name="Takaki Y."/>
            <person name="Nishi S."/>
            <person name="Hori S."/>
            <person name="Arai W."/>
            <person name="Tsubouchi T."/>
            <person name="Morono Y."/>
            <person name="Uchiyama I."/>
            <person name="Ito T."/>
            <person name="Fujiyama A."/>
            <person name="Inagaki F."/>
            <person name="Takami H."/>
        </authorList>
    </citation>
    <scope>NUCLEOTIDE SEQUENCE</scope>
    <source>
        <strain evidence="1">Expedition CK06-06</strain>
    </source>
</reference>
<name>X1VLA9_9ZZZZ</name>
<comment type="caution">
    <text evidence="1">The sequence shown here is derived from an EMBL/GenBank/DDBJ whole genome shotgun (WGS) entry which is preliminary data.</text>
</comment>
<protein>
    <submittedName>
        <fullName evidence="1">Uncharacterized protein</fullName>
    </submittedName>
</protein>
<proteinExistence type="predicted"/>
<accession>X1VLA9</accession>
<gene>
    <name evidence="1" type="ORF">S12H4_49050</name>
</gene>
<sequence length="50" mass="5162">GGGKGGKVLTTCPPLPVGVFITQGSHLDRYQVTTVPTGLKPALITIFVLL</sequence>
<organism evidence="1">
    <name type="scientific">marine sediment metagenome</name>
    <dbReference type="NCBI Taxonomy" id="412755"/>
    <lineage>
        <taxon>unclassified sequences</taxon>
        <taxon>metagenomes</taxon>
        <taxon>ecological metagenomes</taxon>
    </lineage>
</organism>